<dbReference type="Pfam" id="PF01243">
    <property type="entry name" value="PNPOx_N"/>
    <property type="match status" value="1"/>
</dbReference>
<dbReference type="InterPro" id="IPR000659">
    <property type="entry name" value="Pyridox_Oxase"/>
</dbReference>
<evidence type="ECO:0000259" key="5">
    <source>
        <dbReference type="Pfam" id="PF01243"/>
    </source>
</evidence>
<evidence type="ECO:0000256" key="1">
    <source>
        <dbReference type="ARBA" id="ARBA00001917"/>
    </source>
</evidence>
<comment type="cofactor">
    <cofactor evidence="1">
        <name>FMN</name>
        <dbReference type="ChEBI" id="CHEBI:58210"/>
    </cofactor>
</comment>
<dbReference type="Gene3D" id="2.30.110.10">
    <property type="entry name" value="Electron Transport, Fmn-binding Protein, Chain A"/>
    <property type="match status" value="1"/>
</dbReference>
<organism evidence="7">
    <name type="scientific">marine metagenome</name>
    <dbReference type="NCBI Taxonomy" id="408172"/>
    <lineage>
        <taxon>unclassified sequences</taxon>
        <taxon>metagenomes</taxon>
        <taxon>ecological metagenomes</taxon>
    </lineage>
</organism>
<name>A0A381PXL5_9ZZZZ</name>
<keyword evidence="4" id="KW-0560">Oxidoreductase</keyword>
<feature type="domain" description="Pyridoxine 5'-phosphate oxidase dimerisation C-terminal" evidence="6">
    <location>
        <begin position="175"/>
        <end position="225"/>
    </location>
</feature>
<dbReference type="PIRSF" id="PIRSF000190">
    <property type="entry name" value="Pyd_amn-ph_oxd"/>
    <property type="match status" value="1"/>
</dbReference>
<dbReference type="GO" id="GO:0008615">
    <property type="term" value="P:pyridoxine biosynthetic process"/>
    <property type="evidence" value="ECO:0007669"/>
    <property type="project" value="InterPro"/>
</dbReference>
<gene>
    <name evidence="7" type="ORF">METZ01_LOCUS23007</name>
</gene>
<dbReference type="InterPro" id="IPR019576">
    <property type="entry name" value="Pyridoxamine_oxidase_dimer_C"/>
</dbReference>
<dbReference type="SUPFAM" id="SSF50475">
    <property type="entry name" value="FMN-binding split barrel"/>
    <property type="match status" value="1"/>
</dbReference>
<dbReference type="InterPro" id="IPR012349">
    <property type="entry name" value="Split_barrel_FMN-bd"/>
</dbReference>
<evidence type="ECO:0000259" key="6">
    <source>
        <dbReference type="Pfam" id="PF10590"/>
    </source>
</evidence>
<feature type="domain" description="Pyridoxamine 5'-phosphate oxidase N-terminal" evidence="5">
    <location>
        <begin position="39"/>
        <end position="152"/>
    </location>
</feature>
<evidence type="ECO:0000256" key="3">
    <source>
        <dbReference type="ARBA" id="ARBA00022643"/>
    </source>
</evidence>
<dbReference type="AlphaFoldDB" id="A0A381PXL5"/>
<dbReference type="NCBIfam" id="TIGR00558">
    <property type="entry name" value="pdxH"/>
    <property type="match status" value="1"/>
</dbReference>
<evidence type="ECO:0000256" key="2">
    <source>
        <dbReference type="ARBA" id="ARBA00022630"/>
    </source>
</evidence>
<dbReference type="GO" id="GO:0010181">
    <property type="term" value="F:FMN binding"/>
    <property type="evidence" value="ECO:0007669"/>
    <property type="project" value="InterPro"/>
</dbReference>
<evidence type="ECO:0000313" key="7">
    <source>
        <dbReference type="EMBL" id="SUZ70153.1"/>
    </source>
</evidence>
<dbReference type="EMBL" id="UINC01001083">
    <property type="protein sequence ID" value="SUZ70153.1"/>
    <property type="molecule type" value="Genomic_DNA"/>
</dbReference>
<dbReference type="InterPro" id="IPR011576">
    <property type="entry name" value="Pyridox_Oxase_N"/>
</dbReference>
<evidence type="ECO:0008006" key="8">
    <source>
        <dbReference type="Google" id="ProtNLM"/>
    </source>
</evidence>
<sequence length="225" mass="26209">MSKDKKRYLDYLPDKLPNNPMHIAYDWFNEALKVKDQPNPDAMSLATMDNHRPSVRMVLCKSFVPDPGYIVIYTNYQSQKVQEISLNSNVSLVFHWDHLGKQIRIDGIAVRSPVEESDKYFNTRSQGSQISAWGSDQSQLIESHNALKEQIENRATKLGLSKNKNKIKIERPPNWGGIRIWASKIELWLEGQDRIHDRAMWTREIKKNIDNQFMVSNWIGCRLQP</sequence>
<dbReference type="GO" id="GO:0004733">
    <property type="term" value="F:pyridoxamine phosphate oxidase activity"/>
    <property type="evidence" value="ECO:0007669"/>
    <property type="project" value="InterPro"/>
</dbReference>
<protein>
    <recommendedName>
        <fullName evidence="8">Pyridoxamine 5'-phosphate oxidase putative domain-containing protein</fullName>
    </recommendedName>
</protein>
<dbReference type="Pfam" id="PF10590">
    <property type="entry name" value="PNP_phzG_C"/>
    <property type="match status" value="1"/>
</dbReference>
<dbReference type="NCBIfam" id="NF004231">
    <property type="entry name" value="PRK05679.1"/>
    <property type="match status" value="1"/>
</dbReference>
<dbReference type="PANTHER" id="PTHR10851">
    <property type="entry name" value="PYRIDOXINE-5-PHOSPHATE OXIDASE"/>
    <property type="match status" value="1"/>
</dbReference>
<reference evidence="7" key="1">
    <citation type="submission" date="2018-05" db="EMBL/GenBank/DDBJ databases">
        <authorList>
            <person name="Lanie J.A."/>
            <person name="Ng W.-L."/>
            <person name="Kazmierczak K.M."/>
            <person name="Andrzejewski T.M."/>
            <person name="Davidsen T.M."/>
            <person name="Wayne K.J."/>
            <person name="Tettelin H."/>
            <person name="Glass J.I."/>
            <person name="Rusch D."/>
            <person name="Podicherti R."/>
            <person name="Tsui H.-C.T."/>
            <person name="Winkler M.E."/>
        </authorList>
    </citation>
    <scope>NUCLEOTIDE SEQUENCE</scope>
</reference>
<keyword evidence="2" id="KW-0285">Flavoprotein</keyword>
<evidence type="ECO:0000256" key="4">
    <source>
        <dbReference type="ARBA" id="ARBA00023002"/>
    </source>
</evidence>
<accession>A0A381PXL5</accession>
<keyword evidence="3" id="KW-0288">FMN</keyword>
<dbReference type="PANTHER" id="PTHR10851:SF0">
    <property type="entry name" value="PYRIDOXINE-5'-PHOSPHATE OXIDASE"/>
    <property type="match status" value="1"/>
</dbReference>
<proteinExistence type="predicted"/>